<protein>
    <recommendedName>
        <fullName evidence="5">ABC transporter domain-containing protein</fullName>
    </recommendedName>
</protein>
<gene>
    <name evidence="6" type="ORF">SARC_04594</name>
</gene>
<dbReference type="InterPro" id="IPR027417">
    <property type="entry name" value="P-loop_NTPase"/>
</dbReference>
<dbReference type="GO" id="GO:0016887">
    <property type="term" value="F:ATP hydrolysis activity"/>
    <property type="evidence" value="ECO:0007669"/>
    <property type="project" value="InterPro"/>
</dbReference>
<evidence type="ECO:0000313" key="6">
    <source>
        <dbReference type="EMBL" id="KNC83143.1"/>
    </source>
</evidence>
<dbReference type="AlphaFoldDB" id="A0A0L0G4J6"/>
<dbReference type="PANTHER" id="PTHR19211:SF127">
    <property type="entry name" value="ABC TRANSPORTER DOMAIN-CONTAINING PROTEIN"/>
    <property type="match status" value="1"/>
</dbReference>
<evidence type="ECO:0000313" key="7">
    <source>
        <dbReference type="Proteomes" id="UP000054560"/>
    </source>
</evidence>
<feature type="compositionally biased region" description="Basic and acidic residues" evidence="4">
    <location>
        <begin position="279"/>
        <end position="289"/>
    </location>
</feature>
<dbReference type="PROSITE" id="PS00211">
    <property type="entry name" value="ABC_TRANSPORTER_1"/>
    <property type="match status" value="1"/>
</dbReference>
<feature type="region of interest" description="Disordered" evidence="4">
    <location>
        <begin position="267"/>
        <end position="302"/>
    </location>
</feature>
<dbReference type="eggNOG" id="KOG0062">
    <property type="taxonomic scope" value="Eukaryota"/>
</dbReference>
<dbReference type="GeneID" id="25905098"/>
<proteinExistence type="predicted"/>
<sequence length="363" mass="40497">MLNLSPGYRIKAFCDKFTAALKVTETDAEHAEDGDEGKYIVDLPEIILGFGGKMLLNQTRLCFLQGHKYALVGHNGAGKTTLMTRLARNDIIGFPQNLRCVYVKHEILTDQETPVVDFLTEEEKLPKADCQKALETVGFSPTMLQAPVSSLSGGWRMKLALARSLLYQADMLLLDEPTNHLDHQAVQWLADYLNSLKETTVLLVSHDHEFMQKVVSDVILVNRKKLYYFHSDFEQFQRTQKQLSAPAKFKASTNTIGPTSVVGASARRAPDIINNNGEKPNKDKAAAAKEDEDEDPDFRPQFKFPNPGLLDGVQSRTRVVMKMKKVRYTYPGDSKPTLNDVSLKLTLGSKIAILGENGAGILW</sequence>
<dbReference type="Gene3D" id="3.40.50.300">
    <property type="entry name" value="P-loop containing nucleotide triphosphate hydrolases"/>
    <property type="match status" value="2"/>
</dbReference>
<dbReference type="Proteomes" id="UP000054560">
    <property type="component" value="Unassembled WGS sequence"/>
</dbReference>
<evidence type="ECO:0000259" key="5">
    <source>
        <dbReference type="PROSITE" id="PS50893"/>
    </source>
</evidence>
<feature type="domain" description="ABC transporter" evidence="5">
    <location>
        <begin position="41"/>
        <end position="248"/>
    </location>
</feature>
<dbReference type="PROSITE" id="PS50893">
    <property type="entry name" value="ABC_TRANSPORTER_2"/>
    <property type="match status" value="1"/>
</dbReference>
<dbReference type="PANTHER" id="PTHR19211">
    <property type="entry name" value="ATP-BINDING TRANSPORT PROTEIN-RELATED"/>
    <property type="match status" value="1"/>
</dbReference>
<dbReference type="InterPro" id="IPR017871">
    <property type="entry name" value="ABC_transporter-like_CS"/>
</dbReference>
<evidence type="ECO:0000256" key="3">
    <source>
        <dbReference type="ARBA" id="ARBA00022840"/>
    </source>
</evidence>
<dbReference type="CDD" id="cd03221">
    <property type="entry name" value="ABCF_EF-3"/>
    <property type="match status" value="1"/>
</dbReference>
<dbReference type="EMBL" id="KQ241860">
    <property type="protein sequence ID" value="KNC83143.1"/>
    <property type="molecule type" value="Genomic_DNA"/>
</dbReference>
<dbReference type="GO" id="GO:0005524">
    <property type="term" value="F:ATP binding"/>
    <property type="evidence" value="ECO:0007669"/>
    <property type="project" value="UniProtKB-KW"/>
</dbReference>
<dbReference type="OrthoDB" id="2110130at2759"/>
<dbReference type="STRING" id="667725.A0A0L0G4J6"/>
<dbReference type="RefSeq" id="XP_014157045.1">
    <property type="nucleotide sequence ID" value="XM_014301570.1"/>
</dbReference>
<evidence type="ECO:0000256" key="4">
    <source>
        <dbReference type="SAM" id="MobiDB-lite"/>
    </source>
</evidence>
<evidence type="ECO:0000256" key="1">
    <source>
        <dbReference type="ARBA" id="ARBA00022737"/>
    </source>
</evidence>
<organism evidence="6 7">
    <name type="scientific">Sphaeroforma arctica JP610</name>
    <dbReference type="NCBI Taxonomy" id="667725"/>
    <lineage>
        <taxon>Eukaryota</taxon>
        <taxon>Ichthyosporea</taxon>
        <taxon>Ichthyophonida</taxon>
        <taxon>Sphaeroforma</taxon>
    </lineage>
</organism>
<keyword evidence="2" id="KW-0547">Nucleotide-binding</keyword>
<keyword evidence="7" id="KW-1185">Reference proteome</keyword>
<accession>A0A0L0G4J6</accession>
<dbReference type="InterPro" id="IPR003439">
    <property type="entry name" value="ABC_transporter-like_ATP-bd"/>
</dbReference>
<dbReference type="SMART" id="SM00382">
    <property type="entry name" value="AAA"/>
    <property type="match status" value="1"/>
</dbReference>
<reference evidence="6 7" key="1">
    <citation type="submission" date="2011-02" db="EMBL/GenBank/DDBJ databases">
        <title>The Genome Sequence of Sphaeroforma arctica JP610.</title>
        <authorList>
            <consortium name="The Broad Institute Genome Sequencing Platform"/>
            <person name="Russ C."/>
            <person name="Cuomo C."/>
            <person name="Young S.K."/>
            <person name="Zeng Q."/>
            <person name="Gargeya S."/>
            <person name="Alvarado L."/>
            <person name="Berlin A."/>
            <person name="Chapman S.B."/>
            <person name="Chen Z."/>
            <person name="Freedman E."/>
            <person name="Gellesch M."/>
            <person name="Goldberg J."/>
            <person name="Griggs A."/>
            <person name="Gujja S."/>
            <person name="Heilman E."/>
            <person name="Heiman D."/>
            <person name="Howarth C."/>
            <person name="Mehta T."/>
            <person name="Neiman D."/>
            <person name="Pearson M."/>
            <person name="Roberts A."/>
            <person name="Saif S."/>
            <person name="Shea T."/>
            <person name="Shenoy N."/>
            <person name="Sisk P."/>
            <person name="Stolte C."/>
            <person name="Sykes S."/>
            <person name="White J."/>
            <person name="Yandava C."/>
            <person name="Burger G."/>
            <person name="Gray M.W."/>
            <person name="Holland P.W.H."/>
            <person name="King N."/>
            <person name="Lang F.B.F."/>
            <person name="Roger A.J."/>
            <person name="Ruiz-Trillo I."/>
            <person name="Haas B."/>
            <person name="Nusbaum C."/>
            <person name="Birren B."/>
        </authorList>
    </citation>
    <scope>NUCLEOTIDE SEQUENCE [LARGE SCALE GENOMIC DNA]</scope>
    <source>
        <strain evidence="6 7">JP610</strain>
    </source>
</reference>
<dbReference type="Pfam" id="PF00005">
    <property type="entry name" value="ABC_tran"/>
    <property type="match status" value="1"/>
</dbReference>
<keyword evidence="1" id="KW-0677">Repeat</keyword>
<evidence type="ECO:0000256" key="2">
    <source>
        <dbReference type="ARBA" id="ARBA00022741"/>
    </source>
</evidence>
<dbReference type="InterPro" id="IPR050611">
    <property type="entry name" value="ABCF"/>
</dbReference>
<dbReference type="SUPFAM" id="SSF52540">
    <property type="entry name" value="P-loop containing nucleoside triphosphate hydrolases"/>
    <property type="match status" value="2"/>
</dbReference>
<dbReference type="InterPro" id="IPR003593">
    <property type="entry name" value="AAA+_ATPase"/>
</dbReference>
<keyword evidence="3" id="KW-0067">ATP-binding</keyword>
<name>A0A0L0G4J6_9EUKA</name>